<sequence length="309" mass="33794">MDDPTSKSGATEASSALYDGGFNSLINFRDVAESINTHTGRKYLRPGLLFRSARPDEASPADRDRLRSHYDIRTIIDLRTKTEHLQAARKRSADSQVPALLQSNEALAEPVQIPGISYREVNITGGGFEKYMLSQLGWCSFIPMPSKLIFLYIIGQRMPAISILGREVMQPRGLLGLGCDTLDASGPEVAAGLRTLLEPDGLPALVHCTQGKDRTGVMVALALLVCGVPAEAVQHDYHLSDEKLGPEMADRLREIREMGLGEDFGRTAPGFVGGVVRHLEERYGGLQQYLDGIGFGGEERARLAQRLAY</sequence>
<dbReference type="InterPro" id="IPR029021">
    <property type="entry name" value="Prot-tyrosine_phosphatase-like"/>
</dbReference>
<dbReference type="InterPro" id="IPR016130">
    <property type="entry name" value="Tyr_Pase_AS"/>
</dbReference>
<dbReference type="OrthoDB" id="9988524at2759"/>
<dbReference type="STRING" id="1230097.A0A423VF13"/>
<dbReference type="InterPro" id="IPR000387">
    <property type="entry name" value="Tyr_Pase_dom"/>
</dbReference>
<evidence type="ECO:0000313" key="2">
    <source>
        <dbReference type="EMBL" id="ROV89482.1"/>
    </source>
</evidence>
<dbReference type="InterPro" id="IPR026893">
    <property type="entry name" value="Tyr/Ser_Pase_IphP-type"/>
</dbReference>
<gene>
    <name evidence="2" type="ORF">VPNG_10169</name>
</gene>
<dbReference type="Pfam" id="PF13350">
    <property type="entry name" value="Y_phosphatase3"/>
    <property type="match status" value="1"/>
</dbReference>
<proteinExistence type="predicted"/>
<dbReference type="AlphaFoldDB" id="A0A423VF13"/>
<dbReference type="PROSITE" id="PS50056">
    <property type="entry name" value="TYR_PHOSPHATASE_2"/>
    <property type="match status" value="1"/>
</dbReference>
<dbReference type="EMBL" id="LKEB01000105">
    <property type="protein sequence ID" value="ROV89482.1"/>
    <property type="molecule type" value="Genomic_DNA"/>
</dbReference>
<keyword evidence="3" id="KW-1185">Reference proteome</keyword>
<name>A0A423VF13_9PEZI</name>
<dbReference type="SUPFAM" id="SSF52799">
    <property type="entry name" value="(Phosphotyrosine protein) phosphatases II"/>
    <property type="match status" value="1"/>
</dbReference>
<evidence type="ECO:0000259" key="1">
    <source>
        <dbReference type="PROSITE" id="PS50056"/>
    </source>
</evidence>
<dbReference type="PANTHER" id="PTHR31126">
    <property type="entry name" value="TYROSINE-PROTEIN PHOSPHATASE"/>
    <property type="match status" value="1"/>
</dbReference>
<evidence type="ECO:0000313" key="3">
    <source>
        <dbReference type="Proteomes" id="UP000285146"/>
    </source>
</evidence>
<dbReference type="Proteomes" id="UP000285146">
    <property type="component" value="Unassembled WGS sequence"/>
</dbReference>
<dbReference type="GO" id="GO:0004721">
    <property type="term" value="F:phosphoprotein phosphatase activity"/>
    <property type="evidence" value="ECO:0007669"/>
    <property type="project" value="InterPro"/>
</dbReference>
<reference evidence="2 3" key="1">
    <citation type="submission" date="2015-09" db="EMBL/GenBank/DDBJ databases">
        <title>Host preference determinants of Valsa canker pathogens revealed by comparative genomics.</title>
        <authorList>
            <person name="Yin Z."/>
            <person name="Huang L."/>
        </authorList>
    </citation>
    <scope>NUCLEOTIDE SEQUENCE [LARGE SCALE GENOMIC DNA]</scope>
    <source>
        <strain evidence="2 3">SXYLt</strain>
    </source>
</reference>
<comment type="caution">
    <text evidence="2">The sequence shown here is derived from an EMBL/GenBank/DDBJ whole genome shotgun (WGS) entry which is preliminary data.</text>
</comment>
<feature type="domain" description="Tyrosine specific protein phosphatases" evidence="1">
    <location>
        <begin position="187"/>
        <end position="224"/>
    </location>
</feature>
<dbReference type="PANTHER" id="PTHR31126:SF10">
    <property type="entry name" value="PROTEIN PHOSPHATASE, PUTATIVE (AFU_ORTHOLOGUE AFUA_6G06650)-RELATED"/>
    <property type="match status" value="1"/>
</dbReference>
<dbReference type="Gene3D" id="3.90.190.10">
    <property type="entry name" value="Protein tyrosine phosphatase superfamily"/>
    <property type="match status" value="1"/>
</dbReference>
<protein>
    <recommendedName>
        <fullName evidence="1">Tyrosine specific protein phosphatases domain-containing protein</fullName>
    </recommendedName>
</protein>
<accession>A0A423VF13</accession>
<dbReference type="PROSITE" id="PS00383">
    <property type="entry name" value="TYR_PHOSPHATASE_1"/>
    <property type="match status" value="1"/>
</dbReference>
<dbReference type="InParanoid" id="A0A423VF13"/>
<organism evidence="2 3">
    <name type="scientific">Cytospora leucostoma</name>
    <dbReference type="NCBI Taxonomy" id="1230097"/>
    <lineage>
        <taxon>Eukaryota</taxon>
        <taxon>Fungi</taxon>
        <taxon>Dikarya</taxon>
        <taxon>Ascomycota</taxon>
        <taxon>Pezizomycotina</taxon>
        <taxon>Sordariomycetes</taxon>
        <taxon>Sordariomycetidae</taxon>
        <taxon>Diaporthales</taxon>
        <taxon>Cytosporaceae</taxon>
        <taxon>Cytospora</taxon>
    </lineage>
</organism>